<organism evidence="1 2">
    <name type="scientific">Roridomyces roridus</name>
    <dbReference type="NCBI Taxonomy" id="1738132"/>
    <lineage>
        <taxon>Eukaryota</taxon>
        <taxon>Fungi</taxon>
        <taxon>Dikarya</taxon>
        <taxon>Basidiomycota</taxon>
        <taxon>Agaricomycotina</taxon>
        <taxon>Agaricomycetes</taxon>
        <taxon>Agaricomycetidae</taxon>
        <taxon>Agaricales</taxon>
        <taxon>Marasmiineae</taxon>
        <taxon>Mycenaceae</taxon>
        <taxon>Roridomyces</taxon>
    </lineage>
</organism>
<gene>
    <name evidence="1" type="ORF">FB45DRAFT_758155</name>
</gene>
<comment type="caution">
    <text evidence="1">The sequence shown here is derived from an EMBL/GenBank/DDBJ whole genome shotgun (WGS) entry which is preliminary data.</text>
</comment>
<proteinExistence type="predicted"/>
<dbReference type="Proteomes" id="UP001221142">
    <property type="component" value="Unassembled WGS sequence"/>
</dbReference>
<dbReference type="AlphaFoldDB" id="A0AAD7B9Z3"/>
<sequence>MEDIRTIELRVITVGDHIFYGVSPDADDESRPLILLNHAATVLQVIRTQHGTDISSIIRDLIRLGVEFHPAWRRKNYTYLSPPPTYNLGRRPKGYIPTSVDLGVYVQRRNAFLRTPRGHAALFHGGIIGRLARLVLIDAEDLALLEPSDDVLRSGTCVCRLNGGSSLWHQSLSPDEIKLICGFYAVETGKSSPLKYISWWPTPMAFESSGLSTGWWNANCERWFVKRLKEMAQGTAKLWTFSEWKRKIKFSVTARKVASKNEEIAAEYLKLPA</sequence>
<accession>A0AAD7B9Z3</accession>
<dbReference type="EMBL" id="JARKIF010000025">
    <property type="protein sequence ID" value="KAJ7615013.1"/>
    <property type="molecule type" value="Genomic_DNA"/>
</dbReference>
<keyword evidence="2" id="KW-1185">Reference proteome</keyword>
<reference evidence="1" key="1">
    <citation type="submission" date="2023-03" db="EMBL/GenBank/DDBJ databases">
        <title>Massive genome expansion in bonnet fungi (Mycena s.s.) driven by repeated elements and novel gene families across ecological guilds.</title>
        <authorList>
            <consortium name="Lawrence Berkeley National Laboratory"/>
            <person name="Harder C.B."/>
            <person name="Miyauchi S."/>
            <person name="Viragh M."/>
            <person name="Kuo A."/>
            <person name="Thoen E."/>
            <person name="Andreopoulos B."/>
            <person name="Lu D."/>
            <person name="Skrede I."/>
            <person name="Drula E."/>
            <person name="Henrissat B."/>
            <person name="Morin E."/>
            <person name="Kohler A."/>
            <person name="Barry K."/>
            <person name="LaButti K."/>
            <person name="Morin E."/>
            <person name="Salamov A."/>
            <person name="Lipzen A."/>
            <person name="Mereny Z."/>
            <person name="Hegedus B."/>
            <person name="Baldrian P."/>
            <person name="Stursova M."/>
            <person name="Weitz H."/>
            <person name="Taylor A."/>
            <person name="Grigoriev I.V."/>
            <person name="Nagy L.G."/>
            <person name="Martin F."/>
            <person name="Kauserud H."/>
        </authorList>
    </citation>
    <scope>NUCLEOTIDE SEQUENCE</scope>
    <source>
        <strain evidence="1">9284</strain>
    </source>
</reference>
<evidence type="ECO:0000313" key="2">
    <source>
        <dbReference type="Proteomes" id="UP001221142"/>
    </source>
</evidence>
<evidence type="ECO:0000313" key="1">
    <source>
        <dbReference type="EMBL" id="KAJ7615013.1"/>
    </source>
</evidence>
<protein>
    <submittedName>
        <fullName evidence="1">Uncharacterized protein</fullName>
    </submittedName>
</protein>
<name>A0AAD7B9Z3_9AGAR</name>